<dbReference type="Gene3D" id="1.10.10.10">
    <property type="entry name" value="Winged helix-like DNA-binding domain superfamily/Winged helix DNA-binding domain"/>
    <property type="match status" value="1"/>
</dbReference>
<evidence type="ECO:0000259" key="4">
    <source>
        <dbReference type="PROSITE" id="PS50949"/>
    </source>
</evidence>
<protein>
    <submittedName>
        <fullName evidence="5">GntR family transcriptional regulator</fullName>
    </submittedName>
</protein>
<keyword evidence="1" id="KW-0805">Transcription regulation</keyword>
<dbReference type="RefSeq" id="WP_135114429.1">
    <property type="nucleotide sequence ID" value="NZ_JADGLL010000017.1"/>
</dbReference>
<reference evidence="5 6" key="1">
    <citation type="submission" date="2019-03" db="EMBL/GenBank/DDBJ databases">
        <title>Diversity of the mouse oral microbiome.</title>
        <authorList>
            <person name="Joseph S."/>
            <person name="Aduse-Opoku J."/>
            <person name="Curtis M."/>
            <person name="Wade W."/>
            <person name="Hashim A."/>
        </authorList>
    </citation>
    <scope>NUCLEOTIDE SEQUENCE [LARGE SCALE GENOMIC DNA]</scope>
    <source>
        <strain evidence="5 6">P1012</strain>
    </source>
</reference>
<keyword evidence="2" id="KW-0238">DNA-binding</keyword>
<dbReference type="InterPro" id="IPR036388">
    <property type="entry name" value="WH-like_DNA-bd_sf"/>
</dbReference>
<gene>
    <name evidence="5" type="ORF">E4U02_08590</name>
</gene>
<dbReference type="GO" id="GO:0003700">
    <property type="term" value="F:DNA-binding transcription factor activity"/>
    <property type="evidence" value="ECO:0007669"/>
    <property type="project" value="InterPro"/>
</dbReference>
<dbReference type="SUPFAM" id="SSF48008">
    <property type="entry name" value="GntR ligand-binding domain-like"/>
    <property type="match status" value="1"/>
</dbReference>
<dbReference type="Gene3D" id="1.20.120.530">
    <property type="entry name" value="GntR ligand-binding domain-like"/>
    <property type="match status" value="1"/>
</dbReference>
<dbReference type="InterPro" id="IPR036390">
    <property type="entry name" value="WH_DNA-bd_sf"/>
</dbReference>
<dbReference type="InterPro" id="IPR011711">
    <property type="entry name" value="GntR_C"/>
</dbReference>
<dbReference type="CDD" id="cd07377">
    <property type="entry name" value="WHTH_GntR"/>
    <property type="match status" value="1"/>
</dbReference>
<keyword evidence="6" id="KW-1185">Reference proteome</keyword>
<evidence type="ECO:0000256" key="2">
    <source>
        <dbReference type="ARBA" id="ARBA00023125"/>
    </source>
</evidence>
<organism evidence="5 6">
    <name type="scientific">Microbacterium paludicola</name>
    <dbReference type="NCBI Taxonomy" id="300019"/>
    <lineage>
        <taxon>Bacteria</taxon>
        <taxon>Bacillati</taxon>
        <taxon>Actinomycetota</taxon>
        <taxon>Actinomycetes</taxon>
        <taxon>Micrococcales</taxon>
        <taxon>Microbacteriaceae</taxon>
        <taxon>Microbacterium</taxon>
    </lineage>
</organism>
<dbReference type="SMART" id="SM00895">
    <property type="entry name" value="FCD"/>
    <property type="match status" value="1"/>
</dbReference>
<dbReference type="SMART" id="SM00345">
    <property type="entry name" value="HTH_GNTR"/>
    <property type="match status" value="1"/>
</dbReference>
<dbReference type="OrthoDB" id="3289286at2"/>
<evidence type="ECO:0000256" key="1">
    <source>
        <dbReference type="ARBA" id="ARBA00023015"/>
    </source>
</evidence>
<proteinExistence type="predicted"/>
<evidence type="ECO:0000313" key="6">
    <source>
        <dbReference type="Proteomes" id="UP000298358"/>
    </source>
</evidence>
<evidence type="ECO:0000313" key="5">
    <source>
        <dbReference type="EMBL" id="TFU32880.1"/>
    </source>
</evidence>
<dbReference type="EMBL" id="SPQB01000017">
    <property type="protein sequence ID" value="TFU32880.1"/>
    <property type="molecule type" value="Genomic_DNA"/>
</dbReference>
<dbReference type="InterPro" id="IPR000524">
    <property type="entry name" value="Tscrpt_reg_HTH_GntR"/>
</dbReference>
<sequence length="237" mass="25846">MSSLPLGRVVEIERRGLRDRVYDMILEMLLTGEVEPGSRLSIDSMARLLDVSPTPVREAMVQLERTGLVTREALRGYRVAPPLGADELAQLFDARLVIEPAAAAGAVAAREEHGESLRAAHAAHVAAAQHVIDEHTDAGVPLEVTKSYFAADGEFHRQLFLAAGNHYLLEMYDGLGALVHRMRQAVLGGPDDVREAVAEHEAVLHAVERGDAEAAVVCMRSHIQNVRGRSLRDTERA</sequence>
<feature type="domain" description="HTH gntR-type" evidence="4">
    <location>
        <begin position="15"/>
        <end position="82"/>
    </location>
</feature>
<dbReference type="Pfam" id="PF07729">
    <property type="entry name" value="FCD"/>
    <property type="match status" value="1"/>
</dbReference>
<accession>A0A4Y9FVG9</accession>
<dbReference type="GO" id="GO:0003677">
    <property type="term" value="F:DNA binding"/>
    <property type="evidence" value="ECO:0007669"/>
    <property type="project" value="UniProtKB-KW"/>
</dbReference>
<keyword evidence="3" id="KW-0804">Transcription</keyword>
<dbReference type="PANTHER" id="PTHR43537">
    <property type="entry name" value="TRANSCRIPTIONAL REGULATOR, GNTR FAMILY"/>
    <property type="match status" value="1"/>
</dbReference>
<dbReference type="InterPro" id="IPR008920">
    <property type="entry name" value="TF_FadR/GntR_C"/>
</dbReference>
<dbReference type="SUPFAM" id="SSF46785">
    <property type="entry name" value="Winged helix' DNA-binding domain"/>
    <property type="match status" value="1"/>
</dbReference>
<dbReference type="Proteomes" id="UP000298358">
    <property type="component" value="Unassembled WGS sequence"/>
</dbReference>
<evidence type="ECO:0000256" key="3">
    <source>
        <dbReference type="ARBA" id="ARBA00023163"/>
    </source>
</evidence>
<dbReference type="PROSITE" id="PS50949">
    <property type="entry name" value="HTH_GNTR"/>
    <property type="match status" value="1"/>
</dbReference>
<name>A0A4Y9FVG9_9MICO</name>
<comment type="caution">
    <text evidence="5">The sequence shown here is derived from an EMBL/GenBank/DDBJ whole genome shotgun (WGS) entry which is preliminary data.</text>
</comment>
<dbReference type="PANTHER" id="PTHR43537:SF24">
    <property type="entry name" value="GLUCONATE OPERON TRANSCRIPTIONAL REPRESSOR"/>
    <property type="match status" value="1"/>
</dbReference>
<dbReference type="AlphaFoldDB" id="A0A4Y9FVG9"/>
<dbReference type="Pfam" id="PF00392">
    <property type="entry name" value="GntR"/>
    <property type="match status" value="1"/>
</dbReference>